<evidence type="ECO:0000256" key="4">
    <source>
        <dbReference type="ARBA" id="ARBA00023125"/>
    </source>
</evidence>
<evidence type="ECO:0000313" key="9">
    <source>
        <dbReference type="Proteomes" id="UP001244341"/>
    </source>
</evidence>
<dbReference type="InterPro" id="IPR000571">
    <property type="entry name" value="Znf_CCCH"/>
</dbReference>
<name>A0ABY8U432_TETOB</name>
<keyword evidence="4" id="KW-0238">DNA-binding</keyword>
<evidence type="ECO:0000259" key="7">
    <source>
        <dbReference type="PROSITE" id="PS50103"/>
    </source>
</evidence>
<organism evidence="8 9">
    <name type="scientific">Tetradesmus obliquus</name>
    <name type="common">Green alga</name>
    <name type="synonym">Acutodesmus obliquus</name>
    <dbReference type="NCBI Taxonomy" id="3088"/>
    <lineage>
        <taxon>Eukaryota</taxon>
        <taxon>Viridiplantae</taxon>
        <taxon>Chlorophyta</taxon>
        <taxon>core chlorophytes</taxon>
        <taxon>Chlorophyceae</taxon>
        <taxon>CS clade</taxon>
        <taxon>Sphaeropleales</taxon>
        <taxon>Scenedesmaceae</taxon>
        <taxon>Tetradesmus</taxon>
    </lineage>
</organism>
<dbReference type="InterPro" id="IPR057444">
    <property type="entry name" value="Znf-CCCH_AtC3H23-like"/>
</dbReference>
<dbReference type="InterPro" id="IPR045234">
    <property type="entry name" value="Unkempt-like"/>
</dbReference>
<dbReference type="PROSITE" id="PS50103">
    <property type="entry name" value="ZF_C3H1"/>
    <property type="match status" value="1"/>
</dbReference>
<dbReference type="SMART" id="SM00356">
    <property type="entry name" value="ZnF_C3H1"/>
    <property type="match status" value="2"/>
</dbReference>
<feature type="domain" description="C3H1-type" evidence="7">
    <location>
        <begin position="81"/>
        <end position="109"/>
    </location>
</feature>
<sequence>MILATQSSQHWAGSSDGAGATRQKQAFNNNDADAPIYSTDEFRMYCFKVMPCSKRFSHDWVSCPFAHPGERARRRCVRSNSYGPAACPDVQKDGSCPRGDACSFTHNVFEFHLHPQRYRTQWCHDGSKCTRKICFFAHSLEELR</sequence>
<evidence type="ECO:0000256" key="5">
    <source>
        <dbReference type="PROSITE-ProRule" id="PRU00723"/>
    </source>
</evidence>
<evidence type="ECO:0000256" key="2">
    <source>
        <dbReference type="ARBA" id="ARBA00022771"/>
    </source>
</evidence>
<feature type="compositionally biased region" description="Polar residues" evidence="6">
    <location>
        <begin position="1"/>
        <end position="12"/>
    </location>
</feature>
<dbReference type="PANTHER" id="PTHR14493">
    <property type="entry name" value="UNKEMPT FAMILY MEMBER"/>
    <property type="match status" value="1"/>
</dbReference>
<evidence type="ECO:0000256" key="6">
    <source>
        <dbReference type="SAM" id="MobiDB-lite"/>
    </source>
</evidence>
<feature type="zinc finger region" description="C3H1-type" evidence="5">
    <location>
        <begin position="81"/>
        <end position="109"/>
    </location>
</feature>
<dbReference type="Pfam" id="PF25512">
    <property type="entry name" value="zf-CCCH_AtC3H23"/>
    <property type="match status" value="1"/>
</dbReference>
<dbReference type="EMBL" id="CP126212">
    <property type="protein sequence ID" value="WIA14731.1"/>
    <property type="molecule type" value="Genomic_DNA"/>
</dbReference>
<keyword evidence="3 5" id="KW-0862">Zinc</keyword>
<feature type="region of interest" description="Disordered" evidence="6">
    <location>
        <begin position="1"/>
        <end position="21"/>
    </location>
</feature>
<dbReference type="PANTHER" id="PTHR14493:SF50">
    <property type="entry name" value="RING FINGER PROTEIN UNKEMPT"/>
    <property type="match status" value="1"/>
</dbReference>
<keyword evidence="9" id="KW-1185">Reference proteome</keyword>
<evidence type="ECO:0000256" key="1">
    <source>
        <dbReference type="ARBA" id="ARBA00022723"/>
    </source>
</evidence>
<gene>
    <name evidence="8" type="ORF">OEZ85_003220</name>
</gene>
<evidence type="ECO:0000313" key="8">
    <source>
        <dbReference type="EMBL" id="WIA14731.1"/>
    </source>
</evidence>
<proteinExistence type="predicted"/>
<keyword evidence="1 5" id="KW-0479">Metal-binding</keyword>
<keyword evidence="2 5" id="KW-0863">Zinc-finger</keyword>
<evidence type="ECO:0000256" key="3">
    <source>
        <dbReference type="ARBA" id="ARBA00022833"/>
    </source>
</evidence>
<dbReference type="SUPFAM" id="SSF90229">
    <property type="entry name" value="CCCH zinc finger"/>
    <property type="match status" value="1"/>
</dbReference>
<dbReference type="Pfam" id="PF00642">
    <property type="entry name" value="zf-CCCH"/>
    <property type="match status" value="1"/>
</dbReference>
<protein>
    <recommendedName>
        <fullName evidence="7">C3H1-type domain-containing protein</fullName>
    </recommendedName>
</protein>
<dbReference type="Gene3D" id="4.10.1000.10">
    <property type="entry name" value="Zinc finger, CCCH-type"/>
    <property type="match status" value="1"/>
</dbReference>
<reference evidence="8 9" key="1">
    <citation type="submission" date="2023-05" db="EMBL/GenBank/DDBJ databases">
        <title>A 100% complete, gapless, phased diploid assembly of the Scenedesmus obliquus UTEX 3031 genome.</title>
        <authorList>
            <person name="Biondi T.C."/>
            <person name="Hanschen E.R."/>
            <person name="Kwon T."/>
            <person name="Eng W."/>
            <person name="Kruse C.P.S."/>
            <person name="Koehler S.I."/>
            <person name="Kunde Y."/>
            <person name="Gleasner C.D."/>
            <person name="You Mak K.T."/>
            <person name="Polle J."/>
            <person name="Hovde B.T."/>
            <person name="Starkenburg S.R."/>
        </authorList>
    </citation>
    <scope>NUCLEOTIDE SEQUENCE [LARGE SCALE GENOMIC DNA]</scope>
    <source>
        <strain evidence="8 9">DOE0152z</strain>
    </source>
</reference>
<dbReference type="InterPro" id="IPR036855">
    <property type="entry name" value="Znf_CCCH_sf"/>
</dbReference>
<dbReference type="Proteomes" id="UP001244341">
    <property type="component" value="Chromosome 5b"/>
</dbReference>
<accession>A0ABY8U432</accession>